<gene>
    <name evidence="1" type="ORF">GCM10016455_05460</name>
</gene>
<dbReference type="NCBIfam" id="TIGR01611">
    <property type="entry name" value="tail_tube"/>
    <property type="match status" value="1"/>
</dbReference>
<organism evidence="1 2">
    <name type="scientific">Aliiroseovarius zhejiangensis</name>
    <dbReference type="NCBI Taxonomy" id="1632025"/>
    <lineage>
        <taxon>Bacteria</taxon>
        <taxon>Pseudomonadati</taxon>
        <taxon>Pseudomonadota</taxon>
        <taxon>Alphaproteobacteria</taxon>
        <taxon>Rhodobacterales</taxon>
        <taxon>Paracoccaceae</taxon>
        <taxon>Aliiroseovarius</taxon>
    </lineage>
</organism>
<dbReference type="InterPro" id="IPR006498">
    <property type="entry name" value="Tail_tube"/>
</dbReference>
<reference evidence="2" key="1">
    <citation type="journal article" date="2019" name="Int. J. Syst. Evol. Microbiol.">
        <title>The Global Catalogue of Microorganisms (GCM) 10K type strain sequencing project: providing services to taxonomists for standard genome sequencing and annotation.</title>
        <authorList>
            <consortium name="The Broad Institute Genomics Platform"/>
            <consortium name="The Broad Institute Genome Sequencing Center for Infectious Disease"/>
            <person name="Wu L."/>
            <person name="Ma J."/>
        </authorList>
    </citation>
    <scope>NUCLEOTIDE SEQUENCE [LARGE SCALE GENOMIC DNA]</scope>
    <source>
        <strain evidence="2">KCTC 42443</strain>
    </source>
</reference>
<proteinExistence type="predicted"/>
<protein>
    <submittedName>
        <fullName evidence="1">Phage major tail tube protein</fullName>
    </submittedName>
</protein>
<keyword evidence="2" id="KW-1185">Reference proteome</keyword>
<evidence type="ECO:0000313" key="1">
    <source>
        <dbReference type="EMBL" id="GHE88236.1"/>
    </source>
</evidence>
<comment type="caution">
    <text evidence="1">The sequence shown here is derived from an EMBL/GenBank/DDBJ whole genome shotgun (WGS) entry which is preliminary data.</text>
</comment>
<accession>A0ABQ3ILX5</accession>
<dbReference type="Pfam" id="PF04985">
    <property type="entry name" value="Phage_tube"/>
    <property type="match status" value="1"/>
</dbReference>
<dbReference type="Proteomes" id="UP000609802">
    <property type="component" value="Unassembled WGS sequence"/>
</dbReference>
<dbReference type="RefSeq" id="WP_191284933.1">
    <property type="nucleotide sequence ID" value="NZ_BNCH01000001.1"/>
</dbReference>
<dbReference type="EMBL" id="BNCH01000001">
    <property type="protein sequence ID" value="GHE88236.1"/>
    <property type="molecule type" value="Genomic_DNA"/>
</dbReference>
<evidence type="ECO:0000313" key="2">
    <source>
        <dbReference type="Proteomes" id="UP000609802"/>
    </source>
</evidence>
<sequence length="169" mass="18177">MTAASDVLKYLNLFVDGRGHAGQIEEYSPPDLTVSTEEHRAGGMDAPIDIDMGLEKLTCSFVLTGYDRATIEMWGLKAGSGVPLTVKGSLESYDGTTTAVTHTMRGKITQLSRGTWGSGNKPSLTVTATLDYYRETHGGTVTTEIDAINMVRVIGGVDQLAEHRRNLGL</sequence>
<name>A0ABQ3ILX5_9RHOB</name>